<organism evidence="6 7">
    <name type="scientific">Archaeoglobus veneficus (strain DSM 11195 / SNP6)</name>
    <dbReference type="NCBI Taxonomy" id="693661"/>
    <lineage>
        <taxon>Archaea</taxon>
        <taxon>Methanobacteriati</taxon>
        <taxon>Methanobacteriota</taxon>
        <taxon>Archaeoglobi</taxon>
        <taxon>Archaeoglobales</taxon>
        <taxon>Archaeoglobaceae</taxon>
        <taxon>Archaeoglobus</taxon>
    </lineage>
</organism>
<dbReference type="GO" id="GO:0050270">
    <property type="term" value="F:S-adenosylhomocysteine deaminase activity"/>
    <property type="evidence" value="ECO:0007669"/>
    <property type="project" value="UniProtKB-UniRule"/>
</dbReference>
<sequence>MYDLCISNGLCFINNEFIEANIGIEGNRIAYVGKEDVKGEFEIDAGGKLVMPGLFNAHTHLAMTLLRGYVEDMPLMDWLSRVWQVEAKLSEEDVYWGSMLGILEMIKSGTTAFADMYFHMDEVAKAVGETGIRAVLSYGMIESGDDEKGEKELKIGTEFVKDWDGAFNGRIKAIFGPHAPYTCSPEFLLKVKERAEELDTLIHIHVAETRQEFEDIKKRYGKTPVRLLDDIGFLSKRVIVAHGVWVEDDEISILKERGVSVVHNPASNLKLAAGIARVTDMLNAGVNVCLGTDGAASNNTYNLFEEIKLASLLQKVATGRADALKASDVLTMATRNGYRAYGLNGGKIEEGMLADIIMLDAKRCNYVPSYNPLYSVVYASYGCEVTHVIVDGELILEDGMVLTMDEEKVIDKAEKLKDKFLVA</sequence>
<dbReference type="STRING" id="693661.Arcve_1135"/>
<accession>F2KTB3</accession>
<feature type="binding site" evidence="4">
    <location>
        <position position="293"/>
    </location>
    <ligand>
        <name>Zn(2+)</name>
        <dbReference type="ChEBI" id="CHEBI:29105"/>
    </ligand>
</feature>
<dbReference type="AlphaFoldDB" id="F2KTB3"/>
<feature type="binding site" evidence="4">
    <location>
        <position position="208"/>
    </location>
    <ligand>
        <name>substrate</name>
    </ligand>
</feature>
<dbReference type="GO" id="GO:0090614">
    <property type="term" value="F:5'-methylthioadenosine deaminase activity"/>
    <property type="evidence" value="ECO:0007669"/>
    <property type="project" value="UniProtKB-UniRule"/>
</dbReference>
<dbReference type="EC" id="3.5.4.31" evidence="4"/>
<proteinExistence type="inferred from homology"/>
<dbReference type="Pfam" id="PF01979">
    <property type="entry name" value="Amidohydro_1"/>
    <property type="match status" value="1"/>
</dbReference>
<comment type="caution">
    <text evidence="4">Lacks conserved residue(s) required for the propagation of feature annotation.</text>
</comment>
<evidence type="ECO:0000313" key="7">
    <source>
        <dbReference type="Proteomes" id="UP000008136"/>
    </source>
</evidence>
<evidence type="ECO:0000313" key="6">
    <source>
        <dbReference type="EMBL" id="AEA47143.1"/>
    </source>
</evidence>
<feature type="binding site" evidence="4">
    <location>
        <position position="60"/>
    </location>
    <ligand>
        <name>Zn(2+)</name>
        <dbReference type="ChEBI" id="CHEBI:29105"/>
    </ligand>
</feature>
<evidence type="ECO:0000259" key="5">
    <source>
        <dbReference type="Pfam" id="PF01979"/>
    </source>
</evidence>
<name>F2KTB3_ARCVS</name>
<dbReference type="GeneID" id="10394251"/>
<keyword evidence="1 4" id="KW-0479">Metal-binding</keyword>
<feature type="binding site" evidence="4">
    <location>
        <position position="205"/>
    </location>
    <ligand>
        <name>Zn(2+)</name>
        <dbReference type="ChEBI" id="CHEBI:29105"/>
    </ligand>
</feature>
<evidence type="ECO:0000256" key="4">
    <source>
        <dbReference type="HAMAP-Rule" id="MF_01281"/>
    </source>
</evidence>
<feature type="domain" description="Amidohydrolase-related" evidence="5">
    <location>
        <begin position="49"/>
        <end position="394"/>
    </location>
</feature>
<dbReference type="InterPro" id="IPR023512">
    <property type="entry name" value="Deaminase_MtaD/DadD"/>
</dbReference>
<dbReference type="eggNOG" id="arCOG00695">
    <property type="taxonomic scope" value="Archaea"/>
</dbReference>
<dbReference type="PANTHER" id="PTHR43794">
    <property type="entry name" value="AMINOHYDROLASE SSNA-RELATED"/>
    <property type="match status" value="1"/>
</dbReference>
<protein>
    <recommendedName>
        <fullName evidence="4">5-methylthioadenosine/S-adenosylhomocysteine deaminase</fullName>
        <shortName evidence="4">MTA/SAH deaminase</shortName>
        <ecNumber evidence="4">3.5.4.28</ecNumber>
        <ecNumber evidence="4">3.5.4.31</ecNumber>
    </recommendedName>
</protein>
<dbReference type="Gene3D" id="2.30.40.10">
    <property type="entry name" value="Urease, subunit C, domain 1"/>
    <property type="match status" value="1"/>
</dbReference>
<dbReference type="Proteomes" id="UP000008136">
    <property type="component" value="Chromosome"/>
</dbReference>
<dbReference type="InterPro" id="IPR006680">
    <property type="entry name" value="Amidohydro-rel"/>
</dbReference>
<comment type="catalytic activity">
    <reaction evidence="4">
        <text>S-methyl-5'-thioadenosine + H2O + H(+) = S-methyl-5'-thioinosine + NH4(+)</text>
        <dbReference type="Rhea" id="RHEA:25025"/>
        <dbReference type="ChEBI" id="CHEBI:15377"/>
        <dbReference type="ChEBI" id="CHEBI:15378"/>
        <dbReference type="ChEBI" id="CHEBI:17509"/>
        <dbReference type="ChEBI" id="CHEBI:28938"/>
        <dbReference type="ChEBI" id="CHEBI:48595"/>
        <dbReference type="EC" id="3.5.4.31"/>
    </reaction>
</comment>
<dbReference type="SUPFAM" id="SSF51338">
    <property type="entry name" value="Composite domain of metallo-dependent hydrolases"/>
    <property type="match status" value="1"/>
</dbReference>
<dbReference type="Gene3D" id="3.20.20.140">
    <property type="entry name" value="Metal-dependent hydrolases"/>
    <property type="match status" value="1"/>
</dbReference>
<dbReference type="HAMAP" id="MF_01281">
    <property type="entry name" value="MTA_SAH_deamin"/>
    <property type="match status" value="1"/>
</dbReference>
<comment type="cofactor">
    <cofactor evidence="4">
        <name>Zn(2+)</name>
        <dbReference type="ChEBI" id="CHEBI:29105"/>
    </cofactor>
    <text evidence="4">Binds 1 zinc ion per subunit.</text>
</comment>
<dbReference type="RefSeq" id="WP_013683807.1">
    <property type="nucleotide sequence ID" value="NC_015320.1"/>
</dbReference>
<dbReference type="InterPro" id="IPR032466">
    <property type="entry name" value="Metal_Hydrolase"/>
</dbReference>
<comment type="similarity">
    <text evidence="4">Belongs to the metallo-dependent hydrolases superfamily. MTA/SAH deaminase family.</text>
</comment>
<feature type="binding site" evidence="4">
    <location>
        <position position="178"/>
    </location>
    <ligand>
        <name>substrate</name>
    </ligand>
</feature>
<keyword evidence="7" id="KW-1185">Reference proteome</keyword>
<reference evidence="6 7" key="1">
    <citation type="submission" date="2011-03" db="EMBL/GenBank/DDBJ databases">
        <title>The complete genome of Archaeoglobus veneficus SNP6.</title>
        <authorList>
            <consortium name="US DOE Joint Genome Institute (JGI-PGF)"/>
            <person name="Lucas S."/>
            <person name="Copeland A."/>
            <person name="Lapidus A."/>
            <person name="Bruce D."/>
            <person name="Goodwin L."/>
            <person name="Pitluck S."/>
            <person name="Kyrpides N."/>
            <person name="Mavromatis K."/>
            <person name="Pagani I."/>
            <person name="Ivanova N."/>
            <person name="Mikhailova N."/>
            <person name="Lu M."/>
            <person name="Detter J.C."/>
            <person name="Tapia R."/>
            <person name="Han C."/>
            <person name="Land M."/>
            <person name="Hauser L."/>
            <person name="Markowitz V."/>
            <person name="Cheng J.-F."/>
            <person name="Hugenholtz P."/>
            <person name="Woyke T."/>
            <person name="Wu D."/>
            <person name="Spring S."/>
            <person name="Brambilla E."/>
            <person name="Klenk H.-P."/>
            <person name="Eisen J.A."/>
        </authorList>
    </citation>
    <scope>NUCLEOTIDE SEQUENCE [LARGE SCALE GENOMIC DNA]</scope>
    <source>
        <strain>SNP6</strain>
    </source>
</reference>
<feature type="binding site" evidence="4">
    <location>
        <position position="293"/>
    </location>
    <ligand>
        <name>substrate</name>
    </ligand>
</feature>
<evidence type="ECO:0000256" key="1">
    <source>
        <dbReference type="ARBA" id="ARBA00022723"/>
    </source>
</evidence>
<dbReference type="OrthoDB" id="372084at2157"/>
<feature type="binding site" evidence="4">
    <location>
        <position position="58"/>
    </location>
    <ligand>
        <name>Zn(2+)</name>
        <dbReference type="ChEBI" id="CHEBI:29105"/>
    </ligand>
</feature>
<dbReference type="SUPFAM" id="SSF51556">
    <property type="entry name" value="Metallo-dependent hydrolases"/>
    <property type="match status" value="1"/>
</dbReference>
<evidence type="ECO:0000256" key="3">
    <source>
        <dbReference type="ARBA" id="ARBA00022833"/>
    </source>
</evidence>
<dbReference type="PANTHER" id="PTHR43794:SF11">
    <property type="entry name" value="AMIDOHYDROLASE-RELATED DOMAIN-CONTAINING PROTEIN"/>
    <property type="match status" value="1"/>
</dbReference>
<dbReference type="FunFam" id="3.20.20.140:FF:000014">
    <property type="entry name" value="5-methylthioadenosine/S-adenosylhomocysteine deaminase"/>
    <property type="match status" value="1"/>
</dbReference>
<dbReference type="CDD" id="cd01298">
    <property type="entry name" value="ATZ_TRZ_like"/>
    <property type="match status" value="1"/>
</dbReference>
<comment type="catalytic activity">
    <reaction evidence="4">
        <text>S-adenosyl-L-homocysteine + H2O + H(+) = S-inosyl-L-homocysteine + NH4(+)</text>
        <dbReference type="Rhea" id="RHEA:20716"/>
        <dbReference type="ChEBI" id="CHEBI:15377"/>
        <dbReference type="ChEBI" id="CHEBI:15378"/>
        <dbReference type="ChEBI" id="CHEBI:28938"/>
        <dbReference type="ChEBI" id="CHEBI:57856"/>
        <dbReference type="ChEBI" id="CHEBI:57985"/>
        <dbReference type="EC" id="3.5.4.28"/>
    </reaction>
</comment>
<keyword evidence="3 4" id="KW-0862">Zinc</keyword>
<keyword evidence="2 4" id="KW-0378">Hydrolase</keyword>
<dbReference type="KEGG" id="ave:Arcve_1135"/>
<dbReference type="HOGENOM" id="CLU_012358_2_1_2"/>
<dbReference type="EMBL" id="CP002588">
    <property type="protein sequence ID" value="AEA47143.1"/>
    <property type="molecule type" value="Genomic_DNA"/>
</dbReference>
<dbReference type="EC" id="3.5.4.28" evidence="4"/>
<comment type="function">
    <text evidence="4">Catalyzes the deamination of 5-methylthioadenosine and S-adenosyl-L-homocysteine into 5-methylthioinosine and S-inosyl-L-homocysteine, respectively. Is also able to deaminate adenosine.</text>
</comment>
<dbReference type="GO" id="GO:0046872">
    <property type="term" value="F:metal ion binding"/>
    <property type="evidence" value="ECO:0007669"/>
    <property type="project" value="UniProtKB-KW"/>
</dbReference>
<gene>
    <name evidence="4" type="primary">mtaD</name>
    <name evidence="6" type="ordered locus">Arcve_1135</name>
</gene>
<dbReference type="InterPro" id="IPR050287">
    <property type="entry name" value="MTA/SAH_deaminase"/>
</dbReference>
<feature type="binding site" evidence="4">
    <location>
        <position position="86"/>
    </location>
    <ligand>
        <name>substrate</name>
    </ligand>
</feature>
<dbReference type="InterPro" id="IPR011059">
    <property type="entry name" value="Metal-dep_hydrolase_composite"/>
</dbReference>
<evidence type="ECO:0000256" key="2">
    <source>
        <dbReference type="ARBA" id="ARBA00022801"/>
    </source>
</evidence>